<protein>
    <submittedName>
        <fullName evidence="1">Uncharacterized protein</fullName>
    </submittedName>
</protein>
<sequence length="110" mass="12122">MNSQKKIHYVHIKPNVNTTVGEAPGITTKISFIINTLFTISVTYSGQKFIGNTSSLFANASQLQFSGFEAGPLRIVDLVLVLLFLQHQCSLRLLLLVISSKYPKTGKILV</sequence>
<evidence type="ECO:0000313" key="1">
    <source>
        <dbReference type="EnsemblMetazoa" id="GPAI020089-PA"/>
    </source>
</evidence>
<accession>A0A1A9ZNG2</accession>
<organism evidence="1 2">
    <name type="scientific">Glossina pallidipes</name>
    <name type="common">Tsetse fly</name>
    <dbReference type="NCBI Taxonomy" id="7398"/>
    <lineage>
        <taxon>Eukaryota</taxon>
        <taxon>Metazoa</taxon>
        <taxon>Ecdysozoa</taxon>
        <taxon>Arthropoda</taxon>
        <taxon>Hexapoda</taxon>
        <taxon>Insecta</taxon>
        <taxon>Pterygota</taxon>
        <taxon>Neoptera</taxon>
        <taxon>Endopterygota</taxon>
        <taxon>Diptera</taxon>
        <taxon>Brachycera</taxon>
        <taxon>Muscomorpha</taxon>
        <taxon>Hippoboscoidea</taxon>
        <taxon>Glossinidae</taxon>
        <taxon>Glossina</taxon>
    </lineage>
</organism>
<reference evidence="2" key="1">
    <citation type="submission" date="2014-03" db="EMBL/GenBank/DDBJ databases">
        <authorList>
            <person name="Aksoy S."/>
            <person name="Warren W."/>
            <person name="Wilson R.K."/>
        </authorList>
    </citation>
    <scope>NUCLEOTIDE SEQUENCE [LARGE SCALE GENOMIC DNA]</scope>
    <source>
        <strain evidence="2">IAEA</strain>
    </source>
</reference>
<dbReference type="AlphaFoldDB" id="A0A1A9ZNG2"/>
<dbReference type="EnsemblMetazoa" id="GPAI020089-RA">
    <property type="protein sequence ID" value="GPAI020089-PA"/>
    <property type="gene ID" value="GPAI020089"/>
</dbReference>
<name>A0A1A9ZNG2_GLOPL</name>
<keyword evidence="2" id="KW-1185">Reference proteome</keyword>
<dbReference type="Proteomes" id="UP000092445">
    <property type="component" value="Unassembled WGS sequence"/>
</dbReference>
<reference evidence="1" key="2">
    <citation type="submission" date="2020-05" db="UniProtKB">
        <authorList>
            <consortium name="EnsemblMetazoa"/>
        </authorList>
    </citation>
    <scope>IDENTIFICATION</scope>
    <source>
        <strain evidence="1">IAEA</strain>
    </source>
</reference>
<proteinExistence type="predicted"/>
<dbReference type="VEuPathDB" id="VectorBase:GPAI020089"/>
<evidence type="ECO:0000313" key="2">
    <source>
        <dbReference type="Proteomes" id="UP000092445"/>
    </source>
</evidence>